<evidence type="ECO:0000313" key="2">
    <source>
        <dbReference type="EMBL" id="QIE60749.1"/>
    </source>
</evidence>
<gene>
    <name evidence="2" type="ORF">G5B37_14650</name>
</gene>
<dbReference type="EMBL" id="CP049057">
    <property type="protein sequence ID" value="QIE60749.1"/>
    <property type="molecule type" value="Genomic_DNA"/>
</dbReference>
<name>A0A6G6GQC2_9FLAO</name>
<evidence type="ECO:0000256" key="1">
    <source>
        <dbReference type="SAM" id="Phobius"/>
    </source>
</evidence>
<reference evidence="2 3" key="1">
    <citation type="submission" date="2020-02" db="EMBL/GenBank/DDBJ databases">
        <title>Complete genome sequence of Flavobacteriaceae bacterium.</title>
        <authorList>
            <person name="Kim S.-J."/>
            <person name="Kim Y.-S."/>
            <person name="Kim K.-H."/>
        </authorList>
    </citation>
    <scope>NUCLEOTIDE SEQUENCE [LARGE SCALE GENOMIC DNA]</scope>
    <source>
        <strain evidence="2 3">RR4-40</strain>
    </source>
</reference>
<evidence type="ECO:0000313" key="3">
    <source>
        <dbReference type="Proteomes" id="UP000505306"/>
    </source>
</evidence>
<sequence>MKQEKKYTTGFTTPDHYFDDLEERILNSVLEDTLPKEAGFKVPENYFNRVEEKLVAQIPAISEETDAKVIPLYKSRIFIVSASVAACVAFIVSIINFSSETSITLNDVNTETIASYIDEGNLDFSEQEIALLLQDEDVSALAVPSEDISTENLTDYLLNNIDDPSLYLE</sequence>
<keyword evidence="1" id="KW-0472">Membrane</keyword>
<proteinExistence type="predicted"/>
<keyword evidence="1" id="KW-0812">Transmembrane</keyword>
<protein>
    <submittedName>
        <fullName evidence="2">Uncharacterized protein</fullName>
    </submittedName>
</protein>
<feature type="transmembrane region" description="Helical" evidence="1">
    <location>
        <begin position="77"/>
        <end position="97"/>
    </location>
</feature>
<keyword evidence="3" id="KW-1185">Reference proteome</keyword>
<dbReference type="RefSeq" id="WP_164680760.1">
    <property type="nucleotide sequence ID" value="NZ_CP049057.1"/>
</dbReference>
<organism evidence="2 3">
    <name type="scientific">Rasiella rasia</name>
    <dbReference type="NCBI Taxonomy" id="2744027"/>
    <lineage>
        <taxon>Bacteria</taxon>
        <taxon>Pseudomonadati</taxon>
        <taxon>Bacteroidota</taxon>
        <taxon>Flavobacteriia</taxon>
        <taxon>Flavobacteriales</taxon>
        <taxon>Flavobacteriaceae</taxon>
        <taxon>Rasiella</taxon>
    </lineage>
</organism>
<accession>A0A6G6GQC2</accession>
<dbReference type="Proteomes" id="UP000505306">
    <property type="component" value="Chromosome"/>
</dbReference>
<dbReference type="KEGG" id="mgel:G5B37_14650"/>
<dbReference type="AlphaFoldDB" id="A0A6G6GQC2"/>
<keyword evidence="1" id="KW-1133">Transmembrane helix</keyword>